<protein>
    <submittedName>
        <fullName evidence="1">Uncharacterized protein</fullName>
    </submittedName>
</protein>
<evidence type="ECO:0000313" key="1">
    <source>
        <dbReference type="EMBL" id="KKT71894.1"/>
    </source>
</evidence>
<comment type="caution">
    <text evidence="1">The sequence shown here is derived from an EMBL/GenBank/DDBJ whole genome shotgun (WGS) entry which is preliminary data.</text>
</comment>
<accession>A0A0G1MIS0</accession>
<dbReference type="AlphaFoldDB" id="A0A0G1MIS0"/>
<name>A0A0G1MIS0_9BACT</name>
<proteinExistence type="predicted"/>
<reference evidence="1 2" key="1">
    <citation type="journal article" date="2015" name="Nature">
        <title>rRNA introns, odd ribosomes, and small enigmatic genomes across a large radiation of phyla.</title>
        <authorList>
            <person name="Brown C.T."/>
            <person name="Hug L.A."/>
            <person name="Thomas B.C."/>
            <person name="Sharon I."/>
            <person name="Castelle C.J."/>
            <person name="Singh A."/>
            <person name="Wilkins M.J."/>
            <person name="Williams K.H."/>
            <person name="Banfield J.F."/>
        </authorList>
    </citation>
    <scope>NUCLEOTIDE SEQUENCE [LARGE SCALE GENOMIC DNA]</scope>
</reference>
<evidence type="ECO:0000313" key="2">
    <source>
        <dbReference type="Proteomes" id="UP000034835"/>
    </source>
</evidence>
<dbReference type="Proteomes" id="UP000034835">
    <property type="component" value="Unassembled WGS sequence"/>
</dbReference>
<sequence length="103" mass="12072">MEFRDRIQLYTSLSHLVRPHFLRIRGKNPKLLFELRNFLWGKKFDFTLVETAGDKVVATGVILFHDFSSPKPNKITLTPANRELIEKIAQEIKERFEIDCQVA</sequence>
<organism evidence="1 2">
    <name type="scientific">Candidatus Collierbacteria bacterium GW2011_GWB1_44_6</name>
    <dbReference type="NCBI Taxonomy" id="1618384"/>
    <lineage>
        <taxon>Bacteria</taxon>
        <taxon>Candidatus Collieribacteriota</taxon>
    </lineage>
</organism>
<dbReference type="EMBL" id="LCJG01000053">
    <property type="protein sequence ID" value="KKT71894.1"/>
    <property type="molecule type" value="Genomic_DNA"/>
</dbReference>
<gene>
    <name evidence="1" type="ORF">UW68_C0053G0008</name>
</gene>